<evidence type="ECO:0000313" key="2">
    <source>
        <dbReference type="EMBL" id="GIZ53529.1"/>
    </source>
</evidence>
<gene>
    <name evidence="2" type="ORF">NCCP691_35430</name>
</gene>
<dbReference type="EMBL" id="BPMK01000018">
    <property type="protein sequence ID" value="GIZ53529.1"/>
    <property type="molecule type" value="Genomic_DNA"/>
</dbReference>
<feature type="signal peptide" evidence="1">
    <location>
        <begin position="1"/>
        <end position="21"/>
    </location>
</feature>
<evidence type="ECO:0008006" key="4">
    <source>
        <dbReference type="Google" id="ProtNLM"/>
    </source>
</evidence>
<keyword evidence="1" id="KW-0732">Signal</keyword>
<organism evidence="2 3">
    <name type="scientific">Noviherbaspirillum aridicola</name>
    <dbReference type="NCBI Taxonomy" id="2849687"/>
    <lineage>
        <taxon>Bacteria</taxon>
        <taxon>Pseudomonadati</taxon>
        <taxon>Pseudomonadota</taxon>
        <taxon>Betaproteobacteria</taxon>
        <taxon>Burkholderiales</taxon>
        <taxon>Oxalobacteraceae</taxon>
        <taxon>Noviherbaspirillum</taxon>
    </lineage>
</organism>
<proteinExistence type="predicted"/>
<accession>A0ABQ4Q8Z8</accession>
<dbReference type="Proteomes" id="UP000887222">
    <property type="component" value="Unassembled WGS sequence"/>
</dbReference>
<sequence>MKRAAGFALALALWAAWPAHGADNGFRFGVIGHGGGTGTGESGLVRALGEADQENLAFVVVNGIKQPTEPCADRLYQRRLELLQQAQNGVVVSLASSDWAECRNDGSRPTPISRLTRLRELFFADEFSLGASRIPVTRQSTNPRFRSYVENARWEMGDMIFATVNLPDNNNHYVTDAGRNSEFEDRTVANREWLQRVFAHARQKKLKGVVLFCDANPLAQPRQVRRDGFLEIRRQLNALATDFDGRVLVVYADAGRPVSNAIRWQGRLGELNAGAGVLHVAVEPDAPWLLLSTSEAGQQR</sequence>
<evidence type="ECO:0000256" key="1">
    <source>
        <dbReference type="SAM" id="SignalP"/>
    </source>
</evidence>
<comment type="caution">
    <text evidence="2">The sequence shown here is derived from an EMBL/GenBank/DDBJ whole genome shotgun (WGS) entry which is preliminary data.</text>
</comment>
<reference evidence="2 3" key="1">
    <citation type="journal article" date="2022" name="Int. J. Syst. Evol. Microbiol.">
        <title>Noviherbaspirillum aridicola sp. nov., isolated from an arid soil in Pakistan.</title>
        <authorList>
            <person name="Khan I.U."/>
            <person name="Saqib M."/>
            <person name="Amin A."/>
            <person name="Hussain F."/>
            <person name="Li L."/>
            <person name="Liu Y.H."/>
            <person name="Fang B.Z."/>
            <person name="Ahmed I."/>
            <person name="Li W.J."/>
        </authorList>
    </citation>
    <scope>NUCLEOTIDE SEQUENCE [LARGE SCALE GENOMIC DNA]</scope>
    <source>
        <strain evidence="2 3">NCCP-691</strain>
    </source>
</reference>
<name>A0ABQ4Q8Z8_9BURK</name>
<evidence type="ECO:0000313" key="3">
    <source>
        <dbReference type="Proteomes" id="UP000887222"/>
    </source>
</evidence>
<feature type="chain" id="PRO_5046141529" description="Calcium-dependent phosphoinositide phospholipase C" evidence="1">
    <location>
        <begin position="22"/>
        <end position="300"/>
    </location>
</feature>
<protein>
    <recommendedName>
        <fullName evidence="4">Calcium-dependent phosphoinositide phospholipase C</fullName>
    </recommendedName>
</protein>
<dbReference type="RefSeq" id="WP_220809945.1">
    <property type="nucleotide sequence ID" value="NZ_BPMK01000018.1"/>
</dbReference>
<keyword evidence="3" id="KW-1185">Reference proteome</keyword>